<protein>
    <submittedName>
        <fullName evidence="14">Cytochrome p450</fullName>
    </submittedName>
</protein>
<dbReference type="CDD" id="cd11060">
    <property type="entry name" value="CYP57A1-like"/>
    <property type="match status" value="1"/>
</dbReference>
<dbReference type="CDD" id="cd11041">
    <property type="entry name" value="CYP503A1-like"/>
    <property type="match status" value="1"/>
</dbReference>
<evidence type="ECO:0000313" key="15">
    <source>
        <dbReference type="Proteomes" id="UP000554235"/>
    </source>
</evidence>
<feature type="transmembrane region" description="Helical" evidence="13">
    <location>
        <begin position="203"/>
        <end position="221"/>
    </location>
</feature>
<evidence type="ECO:0000256" key="5">
    <source>
        <dbReference type="ARBA" id="ARBA00022692"/>
    </source>
</evidence>
<keyword evidence="10" id="KW-0503">Monooxygenase</keyword>
<dbReference type="InterPro" id="IPR023271">
    <property type="entry name" value="Aquaporin-like"/>
</dbReference>
<evidence type="ECO:0000256" key="7">
    <source>
        <dbReference type="ARBA" id="ARBA00022989"/>
    </source>
</evidence>
<evidence type="ECO:0000256" key="9">
    <source>
        <dbReference type="ARBA" id="ARBA00023004"/>
    </source>
</evidence>
<feature type="transmembrane region" description="Helical" evidence="13">
    <location>
        <begin position="279"/>
        <end position="298"/>
    </location>
</feature>
<comment type="subcellular location">
    <subcellularLocation>
        <location evidence="2">Membrane</location>
        <topology evidence="2">Multi-pass membrane protein</topology>
    </subcellularLocation>
</comment>
<feature type="transmembrane region" description="Helical" evidence="13">
    <location>
        <begin position="114"/>
        <end position="134"/>
    </location>
</feature>
<evidence type="ECO:0000256" key="6">
    <source>
        <dbReference type="ARBA" id="ARBA00022723"/>
    </source>
</evidence>
<dbReference type="GO" id="GO:0016705">
    <property type="term" value="F:oxidoreductase activity, acting on paired donors, with incorporation or reduction of molecular oxygen"/>
    <property type="evidence" value="ECO:0007669"/>
    <property type="project" value="InterPro"/>
</dbReference>
<evidence type="ECO:0000256" key="10">
    <source>
        <dbReference type="ARBA" id="ARBA00023033"/>
    </source>
</evidence>
<accession>A0A8H4P3J7</accession>
<keyword evidence="5 13" id="KW-0812">Transmembrane</keyword>
<dbReference type="SUPFAM" id="SSF48264">
    <property type="entry name" value="Cytochrome P450"/>
    <property type="match status" value="2"/>
</dbReference>
<keyword evidence="6" id="KW-0479">Metal-binding</keyword>
<dbReference type="Pfam" id="PF00230">
    <property type="entry name" value="MIP"/>
    <property type="match status" value="1"/>
</dbReference>
<evidence type="ECO:0000256" key="12">
    <source>
        <dbReference type="SAM" id="MobiDB-lite"/>
    </source>
</evidence>
<keyword evidence="8" id="KW-0560">Oxidoreductase</keyword>
<evidence type="ECO:0000256" key="1">
    <source>
        <dbReference type="ARBA" id="ARBA00001971"/>
    </source>
</evidence>
<comment type="similarity">
    <text evidence="3">Belongs to the cytochrome P450 family.</text>
</comment>
<feature type="compositionally biased region" description="Basic and acidic residues" evidence="12">
    <location>
        <begin position="36"/>
        <end position="50"/>
    </location>
</feature>
<dbReference type="OrthoDB" id="3934656at2759"/>
<dbReference type="SUPFAM" id="SSF81338">
    <property type="entry name" value="Aquaporin-like"/>
    <property type="match status" value="1"/>
</dbReference>
<name>A0A8H4P3J7_9HYPO</name>
<sequence>MMTVTSASALQIFGQTDHFMTMARPATQESSYDGDVESRRPVGFEPDPRTPHLRYRKNSQLFAGRLGANQAFALQRATSEDEKLLEKEPDATPHMSFRELVDLRPITNVQLWKAALIEGIGSLMLVYISTWASLSPDVIPTRPNAQLGNFNNAAFIGPLIGGITNFLFVSLFITSFGSISGAHFNPLITFATFCARLCSLPRMILYIASQIGGSVLAGLLIRASYGSRDFKAGGCWLFPDVVPVREAFVVELIAATILLFLAFGLGLDPRQAQIVGPTLAPFLVGLSFGTLAFTTSFTRYGYGGASFNPARCMGVFAGSRFPTWHWMHCCHLSQHATINNSLTMSSFFAAWTGSDSSVPTELYERFAPYFVATLLLYLVVHQWGDKKVKLPEINPKAPFEITNRRRVAEFIKRSKSILINARAQYPKQAYRAYSDWGELVVIPPKYIDELRNDPRMDFLGPARDDGHAYIPGFDPFGADNNLPRLVNKHLTKALTKLTEPISKEATVVMRSILTDNPDWHSINLQVDIMRIVNRMSSRVFMGEELCKDEEWVRVSSEYTYDAFQLSDFLRKYPRSLRPIVHWFMPSCWRIRQKLNEARKVLQPHIDNRHKLKAEARARGENIRFDDSIEWFEQEYNEGHDPATAQITLSLVAIHTTTDLLQQTMIDIALHPELFQPLREEVIQVLQSDGLAKTSLYKLSLMDSVIKESQRMKPILLGIFRREATTDIQLQDGFTIKKGTKIVADVTHMWNPSHYEHPEKFDGYRFLKMRQIPEQEKRAHLVSTSASHLGFGHGQHACPGRFFAANEIKIALCHLLLKYDWKLPEDFLPQISSYGMSILPDPRTRMMIRRRKEEIDIDAMSSEELTCALTHPLSSSVWAPATSYPDPKLLNMFIRDLLQEYSLLPVLGGGAISIATCLVLWPLISELTSPLKQYPGPFLARWTNAWRLYQVWTQKYQWTIKSLHEKHGSVIRIGPNLLDLDYPELIKTIYSTDGKWRKTEFYHNSSTYIDGKLTYHLFSTTDQVEHARMKRPIVKYYSMSSVLAMEGEVNPVISDFCDHLERRFMEEGNKDKRFDFGQWIAFYTWDLISNATFSQRFGYMDKAYDFDGTIHIADQVTDYFAMVGQMPFLDFLLDKNPIKRIGPPNLGNVTRISVENLISRLNTPGGPKPAEKLDFLDHFIDAMKKSPDVVDTKIVTGYLQVNMLAGADTTAITLRAIFDFLLQNPHRLKKLEEEISAADFDKAEIVAYNSARAQPYLDAVIRESMRMHPGVGMLLERYVPDSGLTLPDGSFVPPGTGVGLSPYIIGRNKGVWGQDADEFRPERWLQRADEDSEAYQQRLRRMNAADLTFGGGSRICIGRNLALLEVYKVVATLVSRYEISLADPNSKIKIISTWFPRQSGLECKIKKRV</sequence>
<evidence type="ECO:0000256" key="11">
    <source>
        <dbReference type="ARBA" id="ARBA00023136"/>
    </source>
</evidence>
<dbReference type="Proteomes" id="UP000554235">
    <property type="component" value="Unassembled WGS sequence"/>
</dbReference>
<dbReference type="PANTHER" id="PTHR46206">
    <property type="entry name" value="CYTOCHROME P450"/>
    <property type="match status" value="1"/>
</dbReference>
<dbReference type="InterPro" id="IPR036396">
    <property type="entry name" value="Cyt_P450_sf"/>
</dbReference>
<feature type="transmembrane region" description="Helical" evidence="13">
    <location>
        <begin position="154"/>
        <end position="182"/>
    </location>
</feature>
<dbReference type="PROSITE" id="PS00086">
    <property type="entry name" value="CYTOCHROME_P450"/>
    <property type="match status" value="2"/>
</dbReference>
<dbReference type="PANTHER" id="PTHR46206:SF2">
    <property type="entry name" value="CYTOCHROME P450 MONOOXYGENASE AUSG-RELATED"/>
    <property type="match status" value="1"/>
</dbReference>
<comment type="caution">
    <text evidence="14">The sequence shown here is derived from an EMBL/GenBank/DDBJ whole genome shotgun (WGS) entry which is preliminary data.</text>
</comment>
<dbReference type="InterPro" id="IPR000425">
    <property type="entry name" value="MIP"/>
</dbReference>
<keyword evidence="7 13" id="KW-1133">Transmembrane helix</keyword>
<dbReference type="GO" id="GO:0016020">
    <property type="term" value="C:membrane"/>
    <property type="evidence" value="ECO:0007669"/>
    <property type="project" value="UniProtKB-SubCell"/>
</dbReference>
<keyword evidence="11 13" id="KW-0472">Membrane</keyword>
<dbReference type="Gene3D" id="1.20.1080.10">
    <property type="entry name" value="Glycerol uptake facilitator protein"/>
    <property type="match status" value="1"/>
</dbReference>
<dbReference type="PRINTS" id="PR00783">
    <property type="entry name" value="MINTRINSICP"/>
</dbReference>
<keyword evidence="4" id="KW-0349">Heme</keyword>
<proteinExistence type="inferred from homology"/>
<dbReference type="GO" id="GO:0005506">
    <property type="term" value="F:iron ion binding"/>
    <property type="evidence" value="ECO:0007669"/>
    <property type="project" value="InterPro"/>
</dbReference>
<evidence type="ECO:0000256" key="2">
    <source>
        <dbReference type="ARBA" id="ARBA00004141"/>
    </source>
</evidence>
<dbReference type="Gene3D" id="1.10.630.10">
    <property type="entry name" value="Cytochrome P450"/>
    <property type="match status" value="2"/>
</dbReference>
<comment type="cofactor">
    <cofactor evidence="1">
        <name>heme</name>
        <dbReference type="ChEBI" id="CHEBI:30413"/>
    </cofactor>
</comment>
<feature type="region of interest" description="Disordered" evidence="12">
    <location>
        <begin position="27"/>
        <end position="50"/>
    </location>
</feature>
<evidence type="ECO:0000313" key="14">
    <source>
        <dbReference type="EMBL" id="KAF4461204.1"/>
    </source>
</evidence>
<evidence type="ECO:0000256" key="13">
    <source>
        <dbReference type="SAM" id="Phobius"/>
    </source>
</evidence>
<evidence type="ECO:0000256" key="3">
    <source>
        <dbReference type="ARBA" id="ARBA00010617"/>
    </source>
</evidence>
<keyword evidence="15" id="KW-1185">Reference proteome</keyword>
<gene>
    <name evidence="14" type="ORF">FALBO_12003</name>
</gene>
<evidence type="ECO:0000256" key="8">
    <source>
        <dbReference type="ARBA" id="ARBA00023002"/>
    </source>
</evidence>
<dbReference type="EMBL" id="JAADYS010001763">
    <property type="protein sequence ID" value="KAF4461204.1"/>
    <property type="molecule type" value="Genomic_DNA"/>
</dbReference>
<reference evidence="14 15" key="1">
    <citation type="submission" date="2020-01" db="EMBL/GenBank/DDBJ databases">
        <title>Identification and distribution of gene clusters putatively required for synthesis of sphingolipid metabolism inhibitors in phylogenetically diverse species of the filamentous fungus Fusarium.</title>
        <authorList>
            <person name="Kim H.-S."/>
            <person name="Busman M."/>
            <person name="Brown D.W."/>
            <person name="Divon H."/>
            <person name="Uhlig S."/>
            <person name="Proctor R.H."/>
        </authorList>
    </citation>
    <scope>NUCLEOTIDE SEQUENCE [LARGE SCALE GENOMIC DNA]</scope>
    <source>
        <strain evidence="14 15">NRRL 20459</strain>
    </source>
</reference>
<dbReference type="GO" id="GO:0015267">
    <property type="term" value="F:channel activity"/>
    <property type="evidence" value="ECO:0007669"/>
    <property type="project" value="InterPro"/>
</dbReference>
<dbReference type="GO" id="GO:0020037">
    <property type="term" value="F:heme binding"/>
    <property type="evidence" value="ECO:0007669"/>
    <property type="project" value="InterPro"/>
</dbReference>
<dbReference type="GO" id="GO:0004497">
    <property type="term" value="F:monooxygenase activity"/>
    <property type="evidence" value="ECO:0007669"/>
    <property type="project" value="UniProtKB-KW"/>
</dbReference>
<dbReference type="Pfam" id="PF00067">
    <property type="entry name" value="p450"/>
    <property type="match status" value="2"/>
</dbReference>
<dbReference type="InterPro" id="IPR017972">
    <property type="entry name" value="Cyt_P450_CS"/>
</dbReference>
<keyword evidence="9" id="KW-0408">Iron</keyword>
<dbReference type="InterPro" id="IPR001128">
    <property type="entry name" value="Cyt_P450"/>
</dbReference>
<organism evidence="14 15">
    <name type="scientific">Fusarium albosuccineum</name>
    <dbReference type="NCBI Taxonomy" id="1237068"/>
    <lineage>
        <taxon>Eukaryota</taxon>
        <taxon>Fungi</taxon>
        <taxon>Dikarya</taxon>
        <taxon>Ascomycota</taxon>
        <taxon>Pezizomycotina</taxon>
        <taxon>Sordariomycetes</taxon>
        <taxon>Hypocreomycetidae</taxon>
        <taxon>Hypocreales</taxon>
        <taxon>Nectriaceae</taxon>
        <taxon>Fusarium</taxon>
        <taxon>Fusarium decemcellulare species complex</taxon>
    </lineage>
</organism>
<feature type="transmembrane region" description="Helical" evidence="13">
    <location>
        <begin position="247"/>
        <end position="267"/>
    </location>
</feature>
<evidence type="ECO:0000256" key="4">
    <source>
        <dbReference type="ARBA" id="ARBA00022617"/>
    </source>
</evidence>